<keyword evidence="6" id="KW-1185">Reference proteome</keyword>
<evidence type="ECO:0000256" key="3">
    <source>
        <dbReference type="SAM" id="MobiDB-lite"/>
    </source>
</evidence>
<dbReference type="Pfam" id="PF04659">
    <property type="entry name" value="Arch_fla_DE"/>
    <property type="match status" value="1"/>
</dbReference>
<dbReference type="Pfam" id="PF05377">
    <property type="entry name" value="FlaC_arch"/>
    <property type="match status" value="1"/>
</dbReference>
<organism evidence="5 6">
    <name type="scientific">Natrarchaeobaculum sulfurireducens</name>
    <dbReference type="NCBI Taxonomy" id="2044521"/>
    <lineage>
        <taxon>Archaea</taxon>
        <taxon>Methanobacteriati</taxon>
        <taxon>Methanobacteriota</taxon>
        <taxon>Stenosarchaea group</taxon>
        <taxon>Halobacteria</taxon>
        <taxon>Halobacteriales</taxon>
        <taxon>Natrialbaceae</taxon>
        <taxon>Natrarchaeobaculum</taxon>
    </lineage>
</organism>
<dbReference type="InterPro" id="IPR009205">
    <property type="entry name" value="FlaC_arc"/>
</dbReference>
<reference evidence="6" key="1">
    <citation type="submission" date="2018-02" db="EMBL/GenBank/DDBJ databases">
        <title>Phenotypic and genomic properties of facultatively anaerobic sulfur-reducing natronoarchaea from hypersaline soda lakes.</title>
        <authorList>
            <person name="Sorokin D.Y."/>
            <person name="Kublanov I.V."/>
            <person name="Roman P."/>
            <person name="Sinninghe Damste J.S."/>
            <person name="Golyshin P.N."/>
            <person name="Rojo D."/>
            <person name="Ciordia S."/>
            <person name="Mena M.D.C."/>
            <person name="Ferrer M."/>
            <person name="Messina E."/>
            <person name="Smedile F."/>
            <person name="La Spada G."/>
            <person name="La Cono V."/>
            <person name="Yakimov M.M."/>
        </authorList>
    </citation>
    <scope>NUCLEOTIDE SEQUENCE [LARGE SCALE GENOMIC DNA]</scope>
    <source>
        <strain evidence="6">AArc-Mg</strain>
    </source>
</reference>
<protein>
    <submittedName>
        <fullName evidence="5">Flagella accessory protein FlaCE</fullName>
    </submittedName>
</protein>
<dbReference type="GO" id="GO:0097589">
    <property type="term" value="C:archaeal-type flagellum"/>
    <property type="evidence" value="ECO:0007669"/>
    <property type="project" value="UniProtKB-SubCell"/>
</dbReference>
<dbReference type="InterPro" id="IPR006752">
    <property type="entry name" value="Arch_fla_DE"/>
</dbReference>
<feature type="compositionally biased region" description="Acidic residues" evidence="3">
    <location>
        <begin position="229"/>
        <end position="247"/>
    </location>
</feature>
<dbReference type="OrthoDB" id="121879at2157"/>
<keyword evidence="5" id="KW-0969">Cilium</keyword>
<evidence type="ECO:0000313" key="5">
    <source>
        <dbReference type="EMBL" id="AXR81189.1"/>
    </source>
</evidence>
<keyword evidence="5" id="KW-0966">Cell projection</keyword>
<dbReference type="InterPro" id="IPR052494">
    <property type="entry name" value="Flagella_assembly_related"/>
</dbReference>
<dbReference type="KEGG" id="nag:AArcMg_1173"/>
<dbReference type="AlphaFoldDB" id="A0A346PNU4"/>
<dbReference type="RefSeq" id="WP_117367918.1">
    <property type="nucleotide sequence ID" value="NZ_CP027033.1"/>
</dbReference>
<dbReference type="Proteomes" id="UP000258613">
    <property type="component" value="Chromosome"/>
</dbReference>
<dbReference type="EMBL" id="CP027033">
    <property type="protein sequence ID" value="AXR81189.1"/>
    <property type="molecule type" value="Genomic_DNA"/>
</dbReference>
<feature type="region of interest" description="Disordered" evidence="3">
    <location>
        <begin position="1"/>
        <end position="48"/>
    </location>
</feature>
<evidence type="ECO:0000313" key="6">
    <source>
        <dbReference type="Proteomes" id="UP000258613"/>
    </source>
</evidence>
<feature type="domain" description="Archaeal flagella protein FlaD/E" evidence="4">
    <location>
        <begin position="272"/>
        <end position="366"/>
    </location>
</feature>
<feature type="region of interest" description="Disordered" evidence="3">
    <location>
        <begin position="229"/>
        <end position="275"/>
    </location>
</feature>
<gene>
    <name evidence="5" type="ORF">AArcMg_1173</name>
</gene>
<evidence type="ECO:0000259" key="4">
    <source>
        <dbReference type="Pfam" id="PF04659"/>
    </source>
</evidence>
<feature type="compositionally biased region" description="Acidic residues" evidence="3">
    <location>
        <begin position="9"/>
        <end position="48"/>
    </location>
</feature>
<dbReference type="GeneID" id="37641668"/>
<name>A0A346PNU4_9EURY</name>
<accession>A0A346PNU4</accession>
<comment type="subcellular location">
    <subcellularLocation>
        <location evidence="1">Archaeal flagellum</location>
    </subcellularLocation>
</comment>
<keyword evidence="2" id="KW-0974">Archaeal flagellum</keyword>
<evidence type="ECO:0000256" key="2">
    <source>
        <dbReference type="ARBA" id="ARBA00022440"/>
    </source>
</evidence>
<keyword evidence="5" id="KW-0282">Flagellum</keyword>
<evidence type="ECO:0000256" key="1">
    <source>
        <dbReference type="ARBA" id="ARBA00004618"/>
    </source>
</evidence>
<dbReference type="GO" id="GO:0097588">
    <property type="term" value="P:archaeal or bacterial-type flagellum-dependent cell motility"/>
    <property type="evidence" value="ECO:0007669"/>
    <property type="project" value="InterPro"/>
</dbReference>
<dbReference type="PANTHER" id="PTHR40698">
    <property type="entry name" value="FLAGELLA-RELATED PROTEIN E-RELATED-RELATED"/>
    <property type="match status" value="1"/>
</dbReference>
<feature type="region of interest" description="Disordered" evidence="3">
    <location>
        <begin position="148"/>
        <end position="203"/>
    </location>
</feature>
<dbReference type="PANTHER" id="PTHR40698:SF1">
    <property type="entry name" value="FLAGELLA-RELATED PROTEIN D-RELATED"/>
    <property type="match status" value="1"/>
</dbReference>
<sequence>MVLFSELGGEPDDDDESTDSADDLLESDDELLDDDVFSDDESGSSDDVELTYQLDEIEKEVDSLQNRVETVRGENEKISDSIQSVERNVDKLVDLYEIVTHGVNPFVGDQEIGDAFDSAIGDSGMFGDDPEDHIDSEIAEADADDFLEEPMPFEDDDTDDFEAELDEDTLEADEPDEEFDDDTLDGALEDEFEDETLADEPLEDEFDDEIAAETDESADDLTQFLPSDEDESFEAADDSGPDADEPLTEASPVDELHDTEPELETENGEVGEPPYLVQAPSRYASEVLVLEWLDHLVETAGLEGAAQTVAYYRSAGWISAGVEGYLRTLLNGFGDRETSPPADPEPRSVLSTTEHKRSIQFIARIATPEKRTELDVDDVFSAS</sequence>
<proteinExistence type="predicted"/>